<dbReference type="RefSeq" id="WP_247262087.1">
    <property type="nucleotide sequence ID" value="NZ_JALJQZ010000035.1"/>
</dbReference>
<dbReference type="Pfam" id="PF13304">
    <property type="entry name" value="AAA_21"/>
    <property type="match status" value="1"/>
</dbReference>
<name>A0ABV8E999_9HYPH</name>
<sequence length="300" mass="33056">MAFSLSGLNPSLSLDIRYEQRFKKRFPSITPREILERALSGYREPNSRGEISLAAAQSVREEFSDLDFNVLTALIDERRGKFSKITLSKNSAVTTQENLAVRLGLMLDILVIDRATVRRDGEEEFSVYELSSGEYHMLTSLLALGFSVTAGSIVLVDEPENSLHPHWQQEFMATLLEICRVMEDGHLVVSTHSPLIVASAKPGSMIVDLTVPRDVTPAQPAPFGASSDSILLDQFGIASNRNLYVVELVQQAVDLVERDLAGTPEYAALRPKLRDLFAALQKDDPLRTVIGALLEGEGGE</sequence>
<evidence type="ECO:0000259" key="1">
    <source>
        <dbReference type="Pfam" id="PF13304"/>
    </source>
</evidence>
<dbReference type="Gene3D" id="3.40.50.300">
    <property type="entry name" value="P-loop containing nucleotide triphosphate hydrolases"/>
    <property type="match status" value="1"/>
</dbReference>
<feature type="domain" description="ATPase AAA-type core" evidence="1">
    <location>
        <begin position="15"/>
        <end position="198"/>
    </location>
</feature>
<comment type="caution">
    <text evidence="2">The sequence shown here is derived from an EMBL/GenBank/DDBJ whole genome shotgun (WGS) entry which is preliminary data.</text>
</comment>
<reference evidence="3" key="1">
    <citation type="journal article" date="2019" name="Int. J. Syst. Evol. Microbiol.">
        <title>The Global Catalogue of Microorganisms (GCM) 10K type strain sequencing project: providing services to taxonomists for standard genome sequencing and annotation.</title>
        <authorList>
            <consortium name="The Broad Institute Genomics Platform"/>
            <consortium name="The Broad Institute Genome Sequencing Center for Infectious Disease"/>
            <person name="Wu L."/>
            <person name="Ma J."/>
        </authorList>
    </citation>
    <scope>NUCLEOTIDE SEQUENCE [LARGE SCALE GENOMIC DNA]</scope>
    <source>
        <strain evidence="3">TBRC 5781</strain>
    </source>
</reference>
<protein>
    <submittedName>
        <fullName evidence="2">AAA family ATPase</fullName>
    </submittedName>
</protein>
<dbReference type="SUPFAM" id="SSF52540">
    <property type="entry name" value="P-loop containing nucleoside triphosphate hydrolases"/>
    <property type="match status" value="1"/>
</dbReference>
<gene>
    <name evidence="2" type="ORF">ACFOVS_09885</name>
</gene>
<dbReference type="InterPro" id="IPR027417">
    <property type="entry name" value="P-loop_NTPase"/>
</dbReference>
<keyword evidence="3" id="KW-1185">Reference proteome</keyword>
<evidence type="ECO:0000313" key="2">
    <source>
        <dbReference type="EMBL" id="MFC3968433.1"/>
    </source>
</evidence>
<dbReference type="EMBL" id="JBHSBD010000041">
    <property type="protein sequence ID" value="MFC3968433.1"/>
    <property type="molecule type" value="Genomic_DNA"/>
</dbReference>
<dbReference type="PANTHER" id="PTHR43581">
    <property type="entry name" value="ATP/GTP PHOSPHATASE"/>
    <property type="match status" value="1"/>
</dbReference>
<dbReference type="InterPro" id="IPR003959">
    <property type="entry name" value="ATPase_AAA_core"/>
</dbReference>
<accession>A0ABV8E999</accession>
<evidence type="ECO:0000313" key="3">
    <source>
        <dbReference type="Proteomes" id="UP001595697"/>
    </source>
</evidence>
<organism evidence="2 3">
    <name type="scientific">Rhizobium lemnae</name>
    <dbReference type="NCBI Taxonomy" id="1214924"/>
    <lineage>
        <taxon>Bacteria</taxon>
        <taxon>Pseudomonadati</taxon>
        <taxon>Pseudomonadota</taxon>
        <taxon>Alphaproteobacteria</taxon>
        <taxon>Hyphomicrobiales</taxon>
        <taxon>Rhizobiaceae</taxon>
        <taxon>Rhizobium/Agrobacterium group</taxon>
        <taxon>Rhizobium</taxon>
    </lineage>
</organism>
<proteinExistence type="predicted"/>
<dbReference type="InterPro" id="IPR051396">
    <property type="entry name" value="Bact_Antivir_Def_Nuclease"/>
</dbReference>
<dbReference type="PANTHER" id="PTHR43581:SF2">
    <property type="entry name" value="EXCINUCLEASE ATPASE SUBUNIT"/>
    <property type="match status" value="1"/>
</dbReference>
<dbReference type="Proteomes" id="UP001595697">
    <property type="component" value="Unassembled WGS sequence"/>
</dbReference>